<feature type="transmembrane region" description="Helical" evidence="1">
    <location>
        <begin position="115"/>
        <end position="139"/>
    </location>
</feature>
<dbReference type="EMBL" id="BIFS01000001">
    <property type="protein sequence ID" value="GCE19381.1"/>
    <property type="molecule type" value="Genomic_DNA"/>
</dbReference>
<dbReference type="RefSeq" id="WP_126551263.1">
    <property type="nucleotide sequence ID" value="NZ_BIFS01000001.1"/>
</dbReference>
<name>A0A402AJS8_9CHLR</name>
<feature type="transmembrane region" description="Helical" evidence="1">
    <location>
        <begin position="204"/>
        <end position="222"/>
    </location>
</feature>
<keyword evidence="3" id="KW-1185">Reference proteome</keyword>
<dbReference type="InterPro" id="IPR021315">
    <property type="entry name" value="Gap/Sap"/>
</dbReference>
<dbReference type="OrthoDB" id="160381at2"/>
<feature type="transmembrane region" description="Helical" evidence="1">
    <location>
        <begin position="40"/>
        <end position="61"/>
    </location>
</feature>
<accession>A0A402AJS8</accession>
<feature type="transmembrane region" description="Helical" evidence="1">
    <location>
        <begin position="76"/>
        <end position="95"/>
    </location>
</feature>
<dbReference type="AlphaFoldDB" id="A0A402AJS8"/>
<proteinExistence type="predicted"/>
<comment type="caution">
    <text evidence="2">The sequence shown here is derived from an EMBL/GenBank/DDBJ whole genome shotgun (WGS) entry which is preliminary data.</text>
</comment>
<dbReference type="Pfam" id="PF11139">
    <property type="entry name" value="SfLAP"/>
    <property type="match status" value="1"/>
</dbReference>
<sequence>MGSLILSLLPLILGGTLVPAQIIINILLLQSPRQGLLKSAAYVCGMTLLRLLQGLFFLLVLGRSTADSAGKSGGKGPVVSTLLLVLGILLLITAYKKWLKEDDPDAPPPRWLTRIASLTPLKAFGIGFSIVLIGPKFWVFTLSALGTISEAKVGLQSSIVAFFLFILLTQTSVLLPLFIRIISPRRSQTMLQKFSTWLTRYDRVILIVVSFAFGVFFLYQGVSGLV</sequence>
<evidence type="ECO:0000313" key="2">
    <source>
        <dbReference type="EMBL" id="GCE19381.1"/>
    </source>
</evidence>
<dbReference type="Proteomes" id="UP000287188">
    <property type="component" value="Unassembled WGS sequence"/>
</dbReference>
<evidence type="ECO:0000313" key="3">
    <source>
        <dbReference type="Proteomes" id="UP000287188"/>
    </source>
</evidence>
<feature type="transmembrane region" description="Helical" evidence="1">
    <location>
        <begin position="6"/>
        <end position="28"/>
    </location>
</feature>
<organism evidence="2 3">
    <name type="scientific">Dictyobacter kobayashii</name>
    <dbReference type="NCBI Taxonomy" id="2014872"/>
    <lineage>
        <taxon>Bacteria</taxon>
        <taxon>Bacillati</taxon>
        <taxon>Chloroflexota</taxon>
        <taxon>Ktedonobacteria</taxon>
        <taxon>Ktedonobacterales</taxon>
        <taxon>Dictyobacteraceae</taxon>
        <taxon>Dictyobacter</taxon>
    </lineage>
</organism>
<keyword evidence="1" id="KW-0812">Transmembrane</keyword>
<keyword evidence="1" id="KW-0472">Membrane</keyword>
<evidence type="ECO:0000256" key="1">
    <source>
        <dbReference type="SAM" id="Phobius"/>
    </source>
</evidence>
<keyword evidence="1" id="KW-1133">Transmembrane helix</keyword>
<protein>
    <submittedName>
        <fullName evidence="2">Uncharacterized protein</fullName>
    </submittedName>
</protein>
<feature type="transmembrane region" description="Helical" evidence="1">
    <location>
        <begin position="159"/>
        <end position="183"/>
    </location>
</feature>
<reference evidence="3" key="1">
    <citation type="submission" date="2018-12" db="EMBL/GenBank/DDBJ databases">
        <title>Tengunoibacter tsumagoiensis gen. nov., sp. nov., Dictyobacter kobayashii sp. nov., D. alpinus sp. nov., and D. joshuensis sp. nov. and description of Dictyobacteraceae fam. nov. within the order Ktedonobacterales isolated from Tengu-no-mugimeshi.</title>
        <authorList>
            <person name="Wang C.M."/>
            <person name="Zheng Y."/>
            <person name="Sakai Y."/>
            <person name="Toyoda A."/>
            <person name="Minakuchi Y."/>
            <person name="Abe K."/>
            <person name="Yokota A."/>
            <person name="Yabe S."/>
        </authorList>
    </citation>
    <scope>NUCLEOTIDE SEQUENCE [LARGE SCALE GENOMIC DNA]</scope>
    <source>
        <strain evidence="3">Uno11</strain>
    </source>
</reference>
<gene>
    <name evidence="2" type="ORF">KDK_31810</name>
</gene>